<name>A0A1M5Q627_9BRAD</name>
<evidence type="ECO:0000313" key="1">
    <source>
        <dbReference type="EMBL" id="SHH09717.1"/>
    </source>
</evidence>
<dbReference type="EMBL" id="LT670818">
    <property type="protein sequence ID" value="SHH09717.1"/>
    <property type="molecule type" value="Genomic_DNA"/>
</dbReference>
<reference evidence="1 2" key="1">
    <citation type="submission" date="2016-11" db="EMBL/GenBank/DDBJ databases">
        <authorList>
            <person name="Jaros S."/>
            <person name="Januszkiewicz K."/>
            <person name="Wedrychowicz H."/>
        </authorList>
    </citation>
    <scope>NUCLEOTIDE SEQUENCE [LARGE SCALE GENOMIC DNA]</scope>
    <source>
        <strain evidence="1 2">GAS242</strain>
    </source>
</reference>
<accession>A0A1M5Q627</accession>
<protein>
    <submittedName>
        <fullName evidence="1">Uncharacterized protein</fullName>
    </submittedName>
</protein>
<sequence length="145" mass="16344">MNAPALSIIDTLDDHALIAPWFVGPSWNAWRVILKAAFAIPLDDREMETFHALAGDRAPPERQVKELWVIAGRRAGFGHADRLRPGERALVLNLATDRDQAKICLNYVRLQLRRAGEAQEYGRCGGFRKRPTVYSPSSLFCRSRS</sequence>
<gene>
    <name evidence="1" type="ORF">SAMN05444169_5724</name>
</gene>
<dbReference type="AlphaFoldDB" id="A0A1M5Q627"/>
<dbReference type="Proteomes" id="UP000190675">
    <property type="component" value="Chromosome I"/>
</dbReference>
<organism evidence="1 2">
    <name type="scientific">Bradyrhizobium erythrophlei</name>
    <dbReference type="NCBI Taxonomy" id="1437360"/>
    <lineage>
        <taxon>Bacteria</taxon>
        <taxon>Pseudomonadati</taxon>
        <taxon>Pseudomonadota</taxon>
        <taxon>Alphaproteobacteria</taxon>
        <taxon>Hyphomicrobiales</taxon>
        <taxon>Nitrobacteraceae</taxon>
        <taxon>Bradyrhizobium</taxon>
    </lineage>
</organism>
<proteinExistence type="predicted"/>
<evidence type="ECO:0000313" key="2">
    <source>
        <dbReference type="Proteomes" id="UP000190675"/>
    </source>
</evidence>